<evidence type="ECO:0000256" key="3">
    <source>
        <dbReference type="ARBA" id="ARBA00022801"/>
    </source>
</evidence>
<dbReference type="Pfam" id="PF03029">
    <property type="entry name" value="ATP_bind_1"/>
    <property type="match status" value="1"/>
</dbReference>
<keyword evidence="4 5" id="KW-0342">GTP-binding</keyword>
<keyword evidence="3 5" id="KW-0378">Hydrolase</keyword>
<dbReference type="GO" id="GO:0005737">
    <property type="term" value="C:cytoplasm"/>
    <property type="evidence" value="ECO:0007669"/>
    <property type="project" value="TreeGrafter"/>
</dbReference>
<reference evidence="7 8" key="1">
    <citation type="journal article" date="2019" name="Sci. Rep.">
        <title>Comparative genomics of chytrid fungi reveal insights into the obligate biotrophic and pathogenic lifestyle of Synchytrium endobioticum.</title>
        <authorList>
            <person name="van de Vossenberg B.T.L.H."/>
            <person name="Warris S."/>
            <person name="Nguyen H.D.T."/>
            <person name="van Gent-Pelzer M.P.E."/>
            <person name="Joly D.L."/>
            <person name="van de Geest H.C."/>
            <person name="Bonants P.J.M."/>
            <person name="Smith D.S."/>
            <person name="Levesque C.A."/>
            <person name="van der Lee T.A.J."/>
        </authorList>
    </citation>
    <scope>NUCLEOTIDE SEQUENCE [LARGE SCALE GENOMIC DNA]</scope>
    <source>
        <strain evidence="7 8">MB42</strain>
    </source>
</reference>
<organism evidence="7 8">
    <name type="scientific">Synchytrium endobioticum</name>
    <dbReference type="NCBI Taxonomy" id="286115"/>
    <lineage>
        <taxon>Eukaryota</taxon>
        <taxon>Fungi</taxon>
        <taxon>Fungi incertae sedis</taxon>
        <taxon>Chytridiomycota</taxon>
        <taxon>Chytridiomycota incertae sedis</taxon>
        <taxon>Chytridiomycetes</taxon>
        <taxon>Synchytriales</taxon>
        <taxon>Synchytriaceae</taxon>
        <taxon>Synchytrium</taxon>
    </lineage>
</organism>
<accession>A0A507DCN9</accession>
<gene>
    <name evidence="7" type="ORF">SeMB42_g02648</name>
</gene>
<evidence type="ECO:0000313" key="8">
    <source>
        <dbReference type="Proteomes" id="UP000317494"/>
    </source>
</evidence>
<protein>
    <recommendedName>
        <fullName evidence="5">GPN-loop GTPase 2</fullName>
    </recommendedName>
</protein>
<dbReference type="STRING" id="286115.A0A507DCN9"/>
<keyword evidence="8" id="KW-1185">Reference proteome</keyword>
<comment type="subunit">
    <text evidence="5">Binds to RNA polymerase II (RNAPII).</text>
</comment>
<comment type="function">
    <text evidence="5">Small GTPase required for proper localization of RNA polymerase II and III (RNAPII and RNAPIII). May act at an RNAP assembly step prior to nuclear import.</text>
</comment>
<evidence type="ECO:0000256" key="4">
    <source>
        <dbReference type="ARBA" id="ARBA00023134"/>
    </source>
</evidence>
<dbReference type="GO" id="GO:0003924">
    <property type="term" value="F:GTPase activity"/>
    <property type="evidence" value="ECO:0007669"/>
    <property type="project" value="TreeGrafter"/>
</dbReference>
<proteinExistence type="inferred from homology"/>
<dbReference type="VEuPathDB" id="FungiDB:SeMB42_g02648"/>
<dbReference type="AlphaFoldDB" id="A0A507DCN9"/>
<dbReference type="PANTHER" id="PTHR21231:SF3">
    <property type="entry name" value="GPN-LOOP GTPASE 2"/>
    <property type="match status" value="1"/>
</dbReference>
<evidence type="ECO:0000256" key="6">
    <source>
        <dbReference type="SAM" id="MobiDB-lite"/>
    </source>
</evidence>
<evidence type="ECO:0000256" key="2">
    <source>
        <dbReference type="ARBA" id="ARBA00022741"/>
    </source>
</evidence>
<sequence>MSAFGIAAAHTSWSQRVVTPDALWTAGGGPARERQDHVLSWHAAVLCRHREAVRYHQSGSRKRPTALITVSHAMEQYGLGPNGALVYCIEYIEKNVDWLINQLKGLEGRYLVFDCPGQVELYTHHDGMRQIIRILLKQQYRLCSVHLVDSHYCTDPTKYVAMLLVSLQMMLKMELPHVNVLSKVDLMEQFAKLDFKIDFYTEVQDLSYLVAKLNEDAFGSKFVKLNEALCELVEDFALVGFHTLCISDKQSVLRIVQAVDKANGFVFGGLTTGNESIFETATTIGSGMQEILDIQERYLADSEGEDAEESDVGELVIGHGGIPAGVEESDDDSRQKANDSAL</sequence>
<feature type="compositionally biased region" description="Acidic residues" evidence="6">
    <location>
        <begin position="302"/>
        <end position="312"/>
    </location>
</feature>
<evidence type="ECO:0000313" key="7">
    <source>
        <dbReference type="EMBL" id="TPX49323.1"/>
    </source>
</evidence>
<dbReference type="Gene3D" id="3.40.50.300">
    <property type="entry name" value="P-loop containing nucleotide triphosphate hydrolases"/>
    <property type="match status" value="1"/>
</dbReference>
<comment type="caution">
    <text evidence="7">The sequence shown here is derived from an EMBL/GenBank/DDBJ whole genome shotgun (WGS) entry which is preliminary data.</text>
</comment>
<comment type="similarity">
    <text evidence="1 5">Belongs to the GPN-loop GTPase family.</text>
</comment>
<dbReference type="InterPro" id="IPR027417">
    <property type="entry name" value="P-loop_NTPase"/>
</dbReference>
<dbReference type="PANTHER" id="PTHR21231">
    <property type="entry name" value="XPA-BINDING PROTEIN 1-RELATED"/>
    <property type="match status" value="1"/>
</dbReference>
<evidence type="ECO:0000256" key="1">
    <source>
        <dbReference type="ARBA" id="ARBA00005290"/>
    </source>
</evidence>
<dbReference type="Proteomes" id="UP000317494">
    <property type="component" value="Unassembled WGS sequence"/>
</dbReference>
<dbReference type="SUPFAM" id="SSF52540">
    <property type="entry name" value="P-loop containing nucleoside triphosphate hydrolases"/>
    <property type="match status" value="1"/>
</dbReference>
<feature type="region of interest" description="Disordered" evidence="6">
    <location>
        <begin position="301"/>
        <end position="342"/>
    </location>
</feature>
<evidence type="ECO:0000256" key="5">
    <source>
        <dbReference type="RuleBase" id="RU365059"/>
    </source>
</evidence>
<dbReference type="FunFam" id="3.40.50.300:FF:000338">
    <property type="entry name" value="GPN-loop GTPase 2"/>
    <property type="match status" value="1"/>
</dbReference>
<dbReference type="GO" id="GO:0005525">
    <property type="term" value="F:GTP binding"/>
    <property type="evidence" value="ECO:0007669"/>
    <property type="project" value="UniProtKB-KW"/>
</dbReference>
<dbReference type="EMBL" id="QEAN01000084">
    <property type="protein sequence ID" value="TPX49323.1"/>
    <property type="molecule type" value="Genomic_DNA"/>
</dbReference>
<dbReference type="InterPro" id="IPR004130">
    <property type="entry name" value="Gpn"/>
</dbReference>
<name>A0A507DCN9_9FUNG</name>
<feature type="compositionally biased region" description="Basic and acidic residues" evidence="6">
    <location>
        <begin position="332"/>
        <end position="342"/>
    </location>
</feature>
<keyword evidence="2 5" id="KW-0547">Nucleotide-binding</keyword>